<gene>
    <name evidence="15 19" type="primary">trmD</name>
    <name evidence="19" type="ORF">IAA97_00890</name>
</gene>
<keyword evidence="10 15" id="KW-0949">S-adenosyl-L-methionine</keyword>
<dbReference type="HAMAP" id="MF_00605">
    <property type="entry name" value="TrmD"/>
    <property type="match status" value="1"/>
</dbReference>
<dbReference type="GO" id="GO:0005829">
    <property type="term" value="C:cytosol"/>
    <property type="evidence" value="ECO:0007669"/>
    <property type="project" value="TreeGrafter"/>
</dbReference>
<evidence type="ECO:0000256" key="5">
    <source>
        <dbReference type="ARBA" id="ARBA00012807"/>
    </source>
</evidence>
<accession>A0A9D9E1X1</accession>
<dbReference type="InterPro" id="IPR029028">
    <property type="entry name" value="Alpha/beta_knot_MTases"/>
</dbReference>
<comment type="caution">
    <text evidence="19">The sequence shown here is derived from an EMBL/GenBank/DDBJ whole genome shotgun (WGS) entry which is preliminary data.</text>
</comment>
<proteinExistence type="inferred from homology"/>
<protein>
    <recommendedName>
        <fullName evidence="6 15">tRNA (guanine-N(1)-)-methyltransferase</fullName>
        <ecNumber evidence="5 15">2.1.1.228</ecNumber>
    </recommendedName>
    <alternativeName>
        <fullName evidence="12 15">M1G-methyltransferase</fullName>
    </alternativeName>
    <alternativeName>
        <fullName evidence="13 15">tRNA [GM37] methyltransferase</fullName>
    </alternativeName>
</protein>
<evidence type="ECO:0000256" key="3">
    <source>
        <dbReference type="ARBA" id="ARBA00007630"/>
    </source>
</evidence>
<keyword evidence="11 15" id="KW-0819">tRNA processing</keyword>
<dbReference type="Proteomes" id="UP000823615">
    <property type="component" value="Unassembled WGS sequence"/>
</dbReference>
<dbReference type="Pfam" id="PF01746">
    <property type="entry name" value="tRNA_m1G_MT"/>
    <property type="match status" value="1"/>
</dbReference>
<dbReference type="InterPro" id="IPR029026">
    <property type="entry name" value="tRNA_m1G_MTases_N"/>
</dbReference>
<evidence type="ECO:0000256" key="6">
    <source>
        <dbReference type="ARBA" id="ARBA00014679"/>
    </source>
</evidence>
<dbReference type="GO" id="GO:0052906">
    <property type="term" value="F:tRNA (guanine(37)-N1)-methyltransferase activity"/>
    <property type="evidence" value="ECO:0007669"/>
    <property type="project" value="UniProtKB-UniRule"/>
</dbReference>
<evidence type="ECO:0000256" key="9">
    <source>
        <dbReference type="ARBA" id="ARBA00022679"/>
    </source>
</evidence>
<dbReference type="EC" id="2.1.1.228" evidence="5 15"/>
<dbReference type="AlphaFoldDB" id="A0A9D9E1X1"/>
<dbReference type="NCBIfam" id="TIGR00088">
    <property type="entry name" value="trmD"/>
    <property type="match status" value="1"/>
</dbReference>
<comment type="function">
    <text evidence="1 15 17">Specifically methylates guanosine-37 in various tRNAs.</text>
</comment>
<evidence type="ECO:0000256" key="4">
    <source>
        <dbReference type="ARBA" id="ARBA00011738"/>
    </source>
</evidence>
<feature type="domain" description="tRNA methyltransferase TRMD/TRM10-type" evidence="18">
    <location>
        <begin position="1"/>
        <end position="221"/>
    </location>
</feature>
<evidence type="ECO:0000256" key="1">
    <source>
        <dbReference type="ARBA" id="ARBA00002634"/>
    </source>
</evidence>
<sequence>MKITILTLFPEMVEPFFLSSIMKRAVEKGIIEYRIINFRDWAEGVHAKADDIPYGGGAGMVIMPGPISKALDSIEAKGKRVVFPTPSGKLLTEDYAISLSKEDELVFICGHYEGLDQRVIDEYVTDEISIGDYVLSSGETATIVVIDALYRLIDGVIASESLEDESFSKGLLEYPQYTRPYRYCTKSVPDVLLTGHHSHITQWRCDQRLAKTMQNRPDLLSDASLSIEERKRLLSILDQDKRTCQRWILSEL</sequence>
<dbReference type="PIRSF" id="PIRSF000386">
    <property type="entry name" value="tRNA_mtase"/>
    <property type="match status" value="1"/>
</dbReference>
<keyword evidence="7 15" id="KW-0963">Cytoplasm</keyword>
<organism evidence="19 20">
    <name type="scientific">Candidatus Ornithospirochaeta stercoripullorum</name>
    <dbReference type="NCBI Taxonomy" id="2840899"/>
    <lineage>
        <taxon>Bacteria</taxon>
        <taxon>Pseudomonadati</taxon>
        <taxon>Spirochaetota</taxon>
        <taxon>Spirochaetia</taxon>
        <taxon>Spirochaetales</taxon>
        <taxon>Spirochaetaceae</taxon>
        <taxon>Spirochaetaceae incertae sedis</taxon>
        <taxon>Candidatus Ornithospirochaeta</taxon>
    </lineage>
</organism>
<evidence type="ECO:0000256" key="12">
    <source>
        <dbReference type="ARBA" id="ARBA00029736"/>
    </source>
</evidence>
<comment type="catalytic activity">
    <reaction evidence="14 15 17">
        <text>guanosine(37) in tRNA + S-adenosyl-L-methionine = N(1)-methylguanosine(37) in tRNA + S-adenosyl-L-homocysteine + H(+)</text>
        <dbReference type="Rhea" id="RHEA:36899"/>
        <dbReference type="Rhea" id="RHEA-COMP:10145"/>
        <dbReference type="Rhea" id="RHEA-COMP:10147"/>
        <dbReference type="ChEBI" id="CHEBI:15378"/>
        <dbReference type="ChEBI" id="CHEBI:57856"/>
        <dbReference type="ChEBI" id="CHEBI:59789"/>
        <dbReference type="ChEBI" id="CHEBI:73542"/>
        <dbReference type="ChEBI" id="CHEBI:74269"/>
        <dbReference type="EC" id="2.1.1.228"/>
    </reaction>
</comment>
<evidence type="ECO:0000313" key="19">
    <source>
        <dbReference type="EMBL" id="MBO8435524.1"/>
    </source>
</evidence>
<evidence type="ECO:0000256" key="15">
    <source>
        <dbReference type="HAMAP-Rule" id="MF_00605"/>
    </source>
</evidence>
<dbReference type="InterPro" id="IPR002649">
    <property type="entry name" value="tRNA_m1G_MeTrfase_TrmD"/>
</dbReference>
<dbReference type="Gene3D" id="3.40.1280.10">
    <property type="match status" value="1"/>
</dbReference>
<dbReference type="GO" id="GO:0002939">
    <property type="term" value="P:tRNA N1-guanine methylation"/>
    <property type="evidence" value="ECO:0007669"/>
    <property type="project" value="TreeGrafter"/>
</dbReference>
<evidence type="ECO:0000256" key="10">
    <source>
        <dbReference type="ARBA" id="ARBA00022691"/>
    </source>
</evidence>
<dbReference type="PANTHER" id="PTHR46417">
    <property type="entry name" value="TRNA (GUANINE-N(1)-)-METHYLTRANSFERASE"/>
    <property type="match status" value="1"/>
</dbReference>
<evidence type="ECO:0000256" key="13">
    <source>
        <dbReference type="ARBA" id="ARBA00033392"/>
    </source>
</evidence>
<dbReference type="FunFam" id="3.40.1280.10:FF:000001">
    <property type="entry name" value="tRNA (guanine-N(1)-)-methyltransferase"/>
    <property type="match status" value="1"/>
</dbReference>
<dbReference type="InterPro" id="IPR023148">
    <property type="entry name" value="tRNA_m1G_MeTrfase_C_sf"/>
</dbReference>
<evidence type="ECO:0000313" key="20">
    <source>
        <dbReference type="Proteomes" id="UP000823615"/>
    </source>
</evidence>
<dbReference type="InterPro" id="IPR016009">
    <property type="entry name" value="tRNA_MeTrfase_TRMD/TRM10"/>
</dbReference>
<comment type="similarity">
    <text evidence="3 15 17">Belongs to the RNA methyltransferase TrmD family.</text>
</comment>
<dbReference type="SUPFAM" id="SSF75217">
    <property type="entry name" value="alpha/beta knot"/>
    <property type="match status" value="1"/>
</dbReference>
<evidence type="ECO:0000256" key="8">
    <source>
        <dbReference type="ARBA" id="ARBA00022603"/>
    </source>
</evidence>
<comment type="subcellular location">
    <subcellularLocation>
        <location evidence="2 15 17">Cytoplasm</location>
    </subcellularLocation>
</comment>
<reference evidence="19" key="1">
    <citation type="submission" date="2020-10" db="EMBL/GenBank/DDBJ databases">
        <authorList>
            <person name="Gilroy R."/>
        </authorList>
    </citation>
    <scope>NUCLEOTIDE SEQUENCE</scope>
    <source>
        <strain evidence="19">7293</strain>
    </source>
</reference>
<dbReference type="Gene3D" id="1.10.1270.20">
    <property type="entry name" value="tRNA(m1g37)methyltransferase, domain 2"/>
    <property type="match status" value="1"/>
</dbReference>
<evidence type="ECO:0000256" key="2">
    <source>
        <dbReference type="ARBA" id="ARBA00004496"/>
    </source>
</evidence>
<dbReference type="PANTHER" id="PTHR46417:SF1">
    <property type="entry name" value="TRNA (GUANINE-N(1)-)-METHYLTRANSFERASE"/>
    <property type="match status" value="1"/>
</dbReference>
<evidence type="ECO:0000256" key="17">
    <source>
        <dbReference type="RuleBase" id="RU003464"/>
    </source>
</evidence>
<evidence type="ECO:0000256" key="7">
    <source>
        <dbReference type="ARBA" id="ARBA00022490"/>
    </source>
</evidence>
<dbReference type="NCBIfam" id="NF000648">
    <property type="entry name" value="PRK00026.1"/>
    <property type="match status" value="1"/>
</dbReference>
<comment type="subunit">
    <text evidence="4 15 17">Homodimer.</text>
</comment>
<evidence type="ECO:0000256" key="16">
    <source>
        <dbReference type="PIRSR" id="PIRSR000386-1"/>
    </source>
</evidence>
<keyword evidence="8 15" id="KW-0489">Methyltransferase</keyword>
<reference evidence="19" key="2">
    <citation type="journal article" date="2021" name="PeerJ">
        <title>Extensive microbial diversity within the chicken gut microbiome revealed by metagenomics and culture.</title>
        <authorList>
            <person name="Gilroy R."/>
            <person name="Ravi A."/>
            <person name="Getino M."/>
            <person name="Pursley I."/>
            <person name="Horton D.L."/>
            <person name="Alikhan N.F."/>
            <person name="Baker D."/>
            <person name="Gharbi K."/>
            <person name="Hall N."/>
            <person name="Watson M."/>
            <person name="Adriaenssens E.M."/>
            <person name="Foster-Nyarko E."/>
            <person name="Jarju S."/>
            <person name="Secka A."/>
            <person name="Antonio M."/>
            <person name="Oren A."/>
            <person name="Chaudhuri R.R."/>
            <person name="La Ragione R."/>
            <person name="Hildebrand F."/>
            <person name="Pallen M.J."/>
        </authorList>
    </citation>
    <scope>NUCLEOTIDE SEQUENCE</scope>
    <source>
        <strain evidence="19">7293</strain>
    </source>
</reference>
<evidence type="ECO:0000259" key="18">
    <source>
        <dbReference type="Pfam" id="PF01746"/>
    </source>
</evidence>
<name>A0A9D9E1X1_9SPIO</name>
<feature type="binding site" evidence="15 16">
    <location>
        <position position="110"/>
    </location>
    <ligand>
        <name>S-adenosyl-L-methionine</name>
        <dbReference type="ChEBI" id="CHEBI:59789"/>
    </ligand>
</feature>
<keyword evidence="9 15" id="KW-0808">Transferase</keyword>
<dbReference type="FunFam" id="1.10.1270.20:FF:000001">
    <property type="entry name" value="tRNA (guanine-N(1)-)-methyltransferase"/>
    <property type="match status" value="1"/>
</dbReference>
<evidence type="ECO:0000256" key="14">
    <source>
        <dbReference type="ARBA" id="ARBA00047783"/>
    </source>
</evidence>
<evidence type="ECO:0000256" key="11">
    <source>
        <dbReference type="ARBA" id="ARBA00022694"/>
    </source>
</evidence>
<dbReference type="CDD" id="cd18080">
    <property type="entry name" value="TrmD-like"/>
    <property type="match status" value="1"/>
</dbReference>
<feature type="binding site" evidence="15 16">
    <location>
        <begin position="130"/>
        <end position="135"/>
    </location>
    <ligand>
        <name>S-adenosyl-L-methionine</name>
        <dbReference type="ChEBI" id="CHEBI:59789"/>
    </ligand>
</feature>
<dbReference type="EMBL" id="JADIMT010000016">
    <property type="protein sequence ID" value="MBO8435524.1"/>
    <property type="molecule type" value="Genomic_DNA"/>
</dbReference>